<dbReference type="Pfam" id="PF03864">
    <property type="entry name" value="Phage_cap_E"/>
    <property type="match status" value="1"/>
</dbReference>
<gene>
    <name evidence="2" type="ORF">BECKFW1821B_GA0114236_11324</name>
</gene>
<sequence>MRRDGFVTETFKPPYIKPKRPTRAQDFLTRTPGEAVYAGSLSPQQRAARQLGKDMREMMDAIIQREEWMAAQALVNGKVIVTYEDDDGKVIGQKEVDFLMSDSHKIELSGTKVWTHADADPVKDLRTWKRRCSQDSGATVDRAIIGSNVVDPLLAKLKDKLDTRRIDLGFIKPEQLAGGVTYYAPCATFSRN</sequence>
<accession>A0A450TJK3</accession>
<dbReference type="EMBL" id="CAADFD010000132">
    <property type="protein sequence ID" value="VFJ67564.1"/>
    <property type="molecule type" value="Genomic_DNA"/>
</dbReference>
<evidence type="ECO:0000313" key="2">
    <source>
        <dbReference type="EMBL" id="VFJ67564.1"/>
    </source>
</evidence>
<dbReference type="Gene3D" id="3.15.30.10">
    <property type="entry name" value="putative capsid protein of prophage domain like"/>
    <property type="match status" value="1"/>
</dbReference>
<dbReference type="InterPro" id="IPR005564">
    <property type="entry name" value="Major_capsid_GpE"/>
</dbReference>
<proteinExistence type="predicted"/>
<organism evidence="2">
    <name type="scientific">Candidatus Kentrum sp. FW</name>
    <dbReference type="NCBI Taxonomy" id="2126338"/>
    <lineage>
        <taxon>Bacteria</taxon>
        <taxon>Pseudomonadati</taxon>
        <taxon>Pseudomonadota</taxon>
        <taxon>Gammaproteobacteria</taxon>
        <taxon>Candidatus Kentrum</taxon>
    </lineage>
</organism>
<name>A0A450TJK3_9GAMM</name>
<feature type="region of interest" description="Disordered" evidence="1">
    <location>
        <begin position="1"/>
        <end position="20"/>
    </location>
</feature>
<evidence type="ECO:0000256" key="1">
    <source>
        <dbReference type="SAM" id="MobiDB-lite"/>
    </source>
</evidence>
<dbReference type="AlphaFoldDB" id="A0A450TJK3"/>
<protein>
    <submittedName>
        <fullName evidence="2">Phage major capsid protein E</fullName>
    </submittedName>
</protein>
<reference evidence="2" key="1">
    <citation type="submission" date="2019-02" db="EMBL/GenBank/DDBJ databases">
        <authorList>
            <person name="Gruber-Vodicka R. H."/>
            <person name="Seah K. B. B."/>
        </authorList>
    </citation>
    <scope>NUCLEOTIDE SEQUENCE</scope>
    <source>
        <strain evidence="2">BECK_BZ106</strain>
    </source>
</reference>